<dbReference type="SUPFAM" id="SSF53067">
    <property type="entry name" value="Actin-like ATPase domain"/>
    <property type="match status" value="2"/>
</dbReference>
<dbReference type="Proteomes" id="UP000321172">
    <property type="component" value="Chromosome"/>
</dbReference>
<evidence type="ECO:0000259" key="1">
    <source>
        <dbReference type="Pfam" id="PF02541"/>
    </source>
</evidence>
<gene>
    <name evidence="2" type="ORF">FRF71_03045</name>
</gene>
<dbReference type="Gene3D" id="3.30.420.40">
    <property type="match status" value="1"/>
</dbReference>
<dbReference type="InterPro" id="IPR050273">
    <property type="entry name" value="GppA/Ppx_hydrolase"/>
</dbReference>
<name>A0A5B8S244_9SPHN</name>
<dbReference type="RefSeq" id="WP_147089179.1">
    <property type="nucleotide sequence ID" value="NZ_BAABJD010000001.1"/>
</dbReference>
<proteinExistence type="predicted"/>
<accession>A0A5B8S244</accession>
<feature type="domain" description="Ppx/GppA phosphatase N-terminal" evidence="1">
    <location>
        <begin position="37"/>
        <end position="302"/>
    </location>
</feature>
<dbReference type="CDD" id="cd24052">
    <property type="entry name" value="ASKHA_NBD_HpPPX-GppA-like"/>
    <property type="match status" value="1"/>
</dbReference>
<dbReference type="InterPro" id="IPR003695">
    <property type="entry name" value="Ppx_GppA_N"/>
</dbReference>
<dbReference type="PANTHER" id="PTHR30005">
    <property type="entry name" value="EXOPOLYPHOSPHATASE"/>
    <property type="match status" value="1"/>
</dbReference>
<evidence type="ECO:0000313" key="3">
    <source>
        <dbReference type="Proteomes" id="UP000321172"/>
    </source>
</evidence>
<dbReference type="EMBL" id="CP042345">
    <property type="protein sequence ID" value="QEA15198.1"/>
    <property type="molecule type" value="Genomic_DNA"/>
</dbReference>
<evidence type="ECO:0000313" key="2">
    <source>
        <dbReference type="EMBL" id="QEA15198.1"/>
    </source>
</evidence>
<dbReference type="Gene3D" id="1.10.3210.10">
    <property type="entry name" value="Hypothetical protein af1432"/>
    <property type="match status" value="1"/>
</dbReference>
<protein>
    <submittedName>
        <fullName evidence="2">Exopolyphosphatase</fullName>
    </submittedName>
</protein>
<organism evidence="2 3">
    <name type="scientific">Novosphingobium ginsenosidimutans</name>
    <dbReference type="NCBI Taxonomy" id="1176536"/>
    <lineage>
        <taxon>Bacteria</taxon>
        <taxon>Pseudomonadati</taxon>
        <taxon>Pseudomonadota</taxon>
        <taxon>Alphaproteobacteria</taxon>
        <taxon>Sphingomonadales</taxon>
        <taxon>Sphingomonadaceae</taxon>
        <taxon>Novosphingobium</taxon>
    </lineage>
</organism>
<reference evidence="2 3" key="1">
    <citation type="journal article" date="2013" name="J. Microbiol. Biotechnol.">
        <title>Novosphingobium ginsenosidimutans sp. nov., with the ability to convert ginsenoside.</title>
        <authorList>
            <person name="Kim J.K."/>
            <person name="He D."/>
            <person name="Liu Q.M."/>
            <person name="Park H.Y."/>
            <person name="Jung M.S."/>
            <person name="Yoon M.H."/>
            <person name="Kim S.C."/>
            <person name="Im W.T."/>
        </authorList>
    </citation>
    <scope>NUCLEOTIDE SEQUENCE [LARGE SCALE GENOMIC DNA]</scope>
    <source>
        <strain evidence="2 3">FW-6</strain>
    </source>
</reference>
<dbReference type="Pfam" id="PF02541">
    <property type="entry name" value="Ppx-GppA"/>
    <property type="match status" value="1"/>
</dbReference>
<dbReference type="GO" id="GO:0016462">
    <property type="term" value="F:pyrophosphatase activity"/>
    <property type="evidence" value="ECO:0007669"/>
    <property type="project" value="TreeGrafter"/>
</dbReference>
<dbReference type="KEGG" id="ngf:FRF71_03045"/>
<dbReference type="Gene3D" id="3.30.420.150">
    <property type="entry name" value="Exopolyphosphatase. Domain 2"/>
    <property type="match status" value="1"/>
</dbReference>
<dbReference type="OrthoDB" id="3698573at2"/>
<sequence>MGLRDTNSGHAGDQQAVIDIGSNTVRLVIYGGPARAPVVLLNEKVSARLGKGAAEHGKLSDKAMNAALSALGRYAALLRARGIRRVYTVATAATRDASNGAEFLGKVAALGLNPRLLSGEEEALTSAAGVAGAFPNARGVVADLGGGSLELVHIAGTECEHGSSLPLGTLRLPALRSGGAAKFKRKVDKLIEETGSRCAPGEALYLVGGSLRALARYHQHLIGSPIDDPHGLAMEPDALLTLCRKLQRSTVLAGAPGVAPARLATLPDTAALLAALIAKTQPSEVIFSGWGLREGLIFNDLPPAQRRADPFAAGVRAFAEPLGASPSVAAMIAGWTAGVVGSHDNQRENLRLSATILAIASQQVEPNLRSVTVVDWALHKRWIGIGGPERAMLAACLLANVNREIPVDIELLAKPEEVHQAVSWGLSVRLCRRLTGLAPQLFSSAELAVADGQLVLTLAPVIVPLATEVVEKDLKLLAEHLSLKPVIEQRAL</sequence>
<keyword evidence="3" id="KW-1185">Reference proteome</keyword>
<dbReference type="PANTHER" id="PTHR30005:SF0">
    <property type="entry name" value="RETROGRADE REGULATION PROTEIN 2"/>
    <property type="match status" value="1"/>
</dbReference>
<dbReference type="InterPro" id="IPR043129">
    <property type="entry name" value="ATPase_NBD"/>
</dbReference>
<dbReference type="AlphaFoldDB" id="A0A5B8S244"/>